<organism evidence="5 6">
    <name type="scientific">Halioglobus maricola</name>
    <dbReference type="NCBI Taxonomy" id="2601894"/>
    <lineage>
        <taxon>Bacteria</taxon>
        <taxon>Pseudomonadati</taxon>
        <taxon>Pseudomonadota</taxon>
        <taxon>Gammaproteobacteria</taxon>
        <taxon>Cellvibrionales</taxon>
        <taxon>Halieaceae</taxon>
        <taxon>Halioglobus</taxon>
    </lineage>
</organism>
<dbReference type="PANTHER" id="PTHR32303:SF4">
    <property type="entry name" value="QUINOPROTEIN GLUCOSE DEHYDROGENASE"/>
    <property type="match status" value="1"/>
</dbReference>
<dbReference type="SMART" id="SM00564">
    <property type="entry name" value="PQQ"/>
    <property type="match status" value="5"/>
</dbReference>
<dbReference type="InterPro" id="IPR002372">
    <property type="entry name" value="PQQ_rpt_dom"/>
</dbReference>
<dbReference type="PANTHER" id="PTHR32303">
    <property type="entry name" value="QUINOPROTEIN ALCOHOL DEHYDROGENASE (CYTOCHROME C)"/>
    <property type="match status" value="1"/>
</dbReference>
<evidence type="ECO:0000256" key="3">
    <source>
        <dbReference type="ARBA" id="ARBA00023002"/>
    </source>
</evidence>
<name>A0A5P9NR12_9GAMM</name>
<dbReference type="Gene3D" id="2.140.10.10">
    <property type="entry name" value="Quinoprotein alcohol dehydrogenase-like superfamily"/>
    <property type="match status" value="1"/>
</dbReference>
<evidence type="ECO:0000313" key="6">
    <source>
        <dbReference type="Proteomes" id="UP000326287"/>
    </source>
</evidence>
<reference evidence="5 6" key="1">
    <citation type="submission" date="2019-02" db="EMBL/GenBank/DDBJ databases">
        <authorList>
            <person name="Li S.-H."/>
        </authorList>
    </citation>
    <scope>NUCLEOTIDE SEQUENCE [LARGE SCALE GENOMIC DNA]</scope>
    <source>
        <strain evidence="5 6">IMCC14385</strain>
    </source>
</reference>
<dbReference type="GO" id="GO:0048038">
    <property type="term" value="F:quinone binding"/>
    <property type="evidence" value="ECO:0007669"/>
    <property type="project" value="InterPro"/>
</dbReference>
<accession>A0A5P9NR12</accession>
<comment type="similarity">
    <text evidence="2">Belongs to the bacterial PQQ dehydrogenase family.</text>
</comment>
<sequence>MLACTAFAAQAGEWQFYGGDAGGRHYSEAGQINTGNVDQLAVAWTHRSGDLERRAELMPQTSGQATPLLLPEQAGESLVYCTQFNEVIALDPGNGTERWRFDPEIDTSGERPFRCRGVAYYEEQRVADGEHCRHRLYTNTHDRRLLALDAIDGQPCRDFGKSGAVTQFGSDRGADHVSNSSAPVVAQGVVVSGSTVIDFHFAESPRGLVQAFDSLTGSLRWSFDPLQGHSGSGSANVWAPMSIDEARGLVFLPTSAPSPDYYGANRPGDNRYANSIVALDLATGEVQWHFQHVRHDLWDYDTPAQPILFDWQKNGETIPALAQPTKQGFVFVLDRRNGKSLWEITEQPVPPSQIPGEHTARTQPKPIAPPPLLDPFLMPEQAWGLTPWDRSDCAEQLAELDNLGLFTPLSEKLTLMLPGSLGGANWGGGAILGDSGVLVVNVNTTPFSGRLVPREETAGQGTSDHPAAGARMRVPMRGTPYDVEVGALVSPLGTPCSPPPWGKLVAVDLVAGKTLWEKPLGSVHDMAPFPVPFHLDWGTPNLGGGIATAGGLFFIGATMDKHIRAFDTESGEVLWRYELPVDATATPMTYTYKGRQYVVINAGGHAMFSRPQGDYLYAFALEQE</sequence>
<dbReference type="GO" id="GO:0008876">
    <property type="term" value="F:quinoprotein glucose dehydrogenase activity"/>
    <property type="evidence" value="ECO:0007669"/>
    <property type="project" value="TreeGrafter"/>
</dbReference>
<dbReference type="InterPro" id="IPR018391">
    <property type="entry name" value="PQQ_b-propeller_rpt"/>
</dbReference>
<evidence type="ECO:0000256" key="1">
    <source>
        <dbReference type="ARBA" id="ARBA00001931"/>
    </source>
</evidence>
<dbReference type="EMBL" id="CP036422">
    <property type="protein sequence ID" value="QFU77935.1"/>
    <property type="molecule type" value="Genomic_DNA"/>
</dbReference>
<dbReference type="SUPFAM" id="SSF50998">
    <property type="entry name" value="Quinoprotein alcohol dehydrogenase-like"/>
    <property type="match status" value="1"/>
</dbReference>
<gene>
    <name evidence="5" type="ORF">EY643_15225</name>
</gene>
<evidence type="ECO:0000259" key="4">
    <source>
        <dbReference type="Pfam" id="PF01011"/>
    </source>
</evidence>
<dbReference type="GO" id="GO:0016020">
    <property type="term" value="C:membrane"/>
    <property type="evidence" value="ECO:0007669"/>
    <property type="project" value="InterPro"/>
</dbReference>
<keyword evidence="3" id="KW-0560">Oxidoreductase</keyword>
<comment type="cofactor">
    <cofactor evidence="1">
        <name>pyrroloquinoline quinone</name>
        <dbReference type="ChEBI" id="CHEBI:58442"/>
    </cofactor>
</comment>
<dbReference type="CDD" id="cd10280">
    <property type="entry name" value="PQQ_mGDH"/>
    <property type="match status" value="1"/>
</dbReference>
<dbReference type="OrthoDB" id="9794322at2"/>
<evidence type="ECO:0000313" key="5">
    <source>
        <dbReference type="EMBL" id="QFU77935.1"/>
    </source>
</evidence>
<protein>
    <submittedName>
        <fullName evidence="5">Pyrroloquinoline quinone-dependent dehydrogenase</fullName>
    </submittedName>
</protein>
<keyword evidence="6" id="KW-1185">Reference proteome</keyword>
<dbReference type="Pfam" id="PF01011">
    <property type="entry name" value="PQQ"/>
    <property type="match status" value="1"/>
</dbReference>
<dbReference type="AlphaFoldDB" id="A0A5P9NR12"/>
<dbReference type="InterPro" id="IPR017511">
    <property type="entry name" value="PQQ_mDH"/>
</dbReference>
<feature type="domain" description="Pyrrolo-quinoline quinone repeat" evidence="4">
    <location>
        <begin position="14"/>
        <end position="598"/>
    </location>
</feature>
<evidence type="ECO:0000256" key="2">
    <source>
        <dbReference type="ARBA" id="ARBA00008156"/>
    </source>
</evidence>
<dbReference type="KEGG" id="halc:EY643_15225"/>
<proteinExistence type="inferred from homology"/>
<dbReference type="InterPro" id="IPR011047">
    <property type="entry name" value="Quinoprotein_ADH-like_sf"/>
</dbReference>
<dbReference type="Proteomes" id="UP000326287">
    <property type="component" value="Chromosome"/>
</dbReference>